<accession>A0A2T6B9C9</accession>
<evidence type="ECO:0000313" key="3">
    <source>
        <dbReference type="Proteomes" id="UP000244224"/>
    </source>
</evidence>
<feature type="signal peptide" evidence="1">
    <location>
        <begin position="1"/>
        <end position="19"/>
    </location>
</feature>
<protein>
    <submittedName>
        <fullName evidence="2">Uncharacterized protein</fullName>
    </submittedName>
</protein>
<name>A0A2T6B9C9_9RHOB</name>
<sequence>MIRALLLACLLLSPVAALAQTQARIEPGERETITAHGVCRQVTNGNGASVMIPLSTPQEWSQGGAAFLAAPRPGMTVESCTRDIWAWEYMDGVMIVWQGPSMTDYEAGGLEIQTRFPQYTGNPSSYANMIPPCGPGKGGERVTIIQGTPGQRGVYMQHVCNNATPVDPFSFPNGTVAASGYWTSPQITLSGIPHTRTEALVVGVVGLGWSDPNGGCCSFNYDSRVLINGSANAGGYNVPIGRIDPASPYFADFVDAYGPAVNGSGVQTGPSFAVAVRNGDRIQLRLRATRDPGVTLTYFVKIGQHITYFTLTTT</sequence>
<reference evidence="2 3" key="1">
    <citation type="submission" date="2018-04" db="EMBL/GenBank/DDBJ databases">
        <title>Genomic Encyclopedia of Archaeal and Bacterial Type Strains, Phase II (KMG-II): from individual species to whole genera.</title>
        <authorList>
            <person name="Goeker M."/>
        </authorList>
    </citation>
    <scope>NUCLEOTIDE SEQUENCE [LARGE SCALE GENOMIC DNA]</scope>
    <source>
        <strain evidence="2 3">DSM 21823</strain>
    </source>
</reference>
<proteinExistence type="predicted"/>
<evidence type="ECO:0000313" key="2">
    <source>
        <dbReference type="EMBL" id="PTX52656.1"/>
    </source>
</evidence>
<gene>
    <name evidence="2" type="ORF">C8N34_102474</name>
</gene>
<dbReference type="Proteomes" id="UP000244224">
    <property type="component" value="Unassembled WGS sequence"/>
</dbReference>
<organism evidence="2 3">
    <name type="scientific">Gemmobacter caeni</name>
    <dbReference type="NCBI Taxonomy" id="589035"/>
    <lineage>
        <taxon>Bacteria</taxon>
        <taxon>Pseudomonadati</taxon>
        <taxon>Pseudomonadota</taxon>
        <taxon>Alphaproteobacteria</taxon>
        <taxon>Rhodobacterales</taxon>
        <taxon>Paracoccaceae</taxon>
        <taxon>Gemmobacter</taxon>
    </lineage>
</organism>
<comment type="caution">
    <text evidence="2">The sequence shown here is derived from an EMBL/GenBank/DDBJ whole genome shotgun (WGS) entry which is preliminary data.</text>
</comment>
<keyword evidence="3" id="KW-1185">Reference proteome</keyword>
<feature type="chain" id="PRO_5015457240" evidence="1">
    <location>
        <begin position="20"/>
        <end position="314"/>
    </location>
</feature>
<dbReference type="AlphaFoldDB" id="A0A2T6B9C9"/>
<dbReference type="EMBL" id="QBKP01000002">
    <property type="protein sequence ID" value="PTX52656.1"/>
    <property type="molecule type" value="Genomic_DNA"/>
</dbReference>
<evidence type="ECO:0000256" key="1">
    <source>
        <dbReference type="SAM" id="SignalP"/>
    </source>
</evidence>
<keyword evidence="1" id="KW-0732">Signal</keyword>
<dbReference type="OrthoDB" id="5449044at2"/>
<dbReference type="RefSeq" id="WP_108128060.1">
    <property type="nucleotide sequence ID" value="NZ_QBKP01000002.1"/>
</dbReference>